<dbReference type="PROSITE" id="PS51257">
    <property type="entry name" value="PROKAR_LIPOPROTEIN"/>
    <property type="match status" value="1"/>
</dbReference>
<proteinExistence type="predicted"/>
<evidence type="ECO:0000313" key="1">
    <source>
        <dbReference type="EMBL" id="MTI24343.1"/>
    </source>
</evidence>
<protein>
    <recommendedName>
        <fullName evidence="3">Lipocalin-like domain-containing protein</fullName>
    </recommendedName>
</protein>
<reference evidence="1 2" key="1">
    <citation type="submission" date="2019-02" db="EMBL/GenBank/DDBJ databases">
        <authorList>
            <person name="Goldberg S.R."/>
            <person name="Haltli B.A."/>
            <person name="Correa H."/>
            <person name="Russell K.G."/>
        </authorList>
    </citation>
    <scope>NUCLEOTIDE SEQUENCE [LARGE SCALE GENOMIC DNA]</scope>
    <source>
        <strain evidence="1 2">JCM 16186</strain>
    </source>
</reference>
<comment type="caution">
    <text evidence="1">The sequence shown here is derived from an EMBL/GenBank/DDBJ whole genome shotgun (WGS) entry which is preliminary data.</text>
</comment>
<organism evidence="1 2">
    <name type="scientific">Fulvivirga kasyanovii</name>
    <dbReference type="NCBI Taxonomy" id="396812"/>
    <lineage>
        <taxon>Bacteria</taxon>
        <taxon>Pseudomonadati</taxon>
        <taxon>Bacteroidota</taxon>
        <taxon>Cytophagia</taxon>
        <taxon>Cytophagales</taxon>
        <taxon>Fulvivirgaceae</taxon>
        <taxon>Fulvivirga</taxon>
    </lineage>
</organism>
<evidence type="ECO:0000313" key="2">
    <source>
        <dbReference type="Proteomes" id="UP000798808"/>
    </source>
</evidence>
<dbReference type="Proteomes" id="UP000798808">
    <property type="component" value="Unassembled WGS sequence"/>
</dbReference>
<dbReference type="RefSeq" id="WP_155170234.1">
    <property type="nucleotide sequence ID" value="NZ_BAAAFL010000003.1"/>
</dbReference>
<sequence length="161" mass="17189">MKKISFILNVGVLVVIAALSGCKNDDDPGLSAPDQAGINFSGTWEIDGSAQAVLFHTEDRTAGYKDFKLIITHQAGTNGGTYTASNYQVGSSPWKESGSWTFNSATPEANSFAITRNDGVIVQVLINKPNLKLNFSITDPGTQTGRTASVEGAWSFNLTKK</sequence>
<dbReference type="EMBL" id="SMLW01000399">
    <property type="protein sequence ID" value="MTI24343.1"/>
    <property type="molecule type" value="Genomic_DNA"/>
</dbReference>
<evidence type="ECO:0008006" key="3">
    <source>
        <dbReference type="Google" id="ProtNLM"/>
    </source>
</evidence>
<keyword evidence="2" id="KW-1185">Reference proteome</keyword>
<gene>
    <name evidence="1" type="ORF">E1163_05235</name>
</gene>
<name>A0ABW9RJZ8_9BACT</name>
<accession>A0ABW9RJZ8</accession>